<evidence type="ECO:0000313" key="3">
    <source>
        <dbReference type="EMBL" id="BFO19104.1"/>
    </source>
</evidence>
<reference evidence="3" key="1">
    <citation type="submission" date="2024-06" db="EMBL/GenBank/DDBJ databases">
        <authorList>
            <consortium name="consrtm"/>
            <person name="Uemura M."/>
            <person name="Terahara T."/>
        </authorList>
    </citation>
    <scope>NUCLEOTIDE SEQUENCE</scope>
    <source>
        <strain evidence="3">KM77-8</strain>
    </source>
</reference>
<dbReference type="EMBL" id="AP035768">
    <property type="protein sequence ID" value="BFO19104.1"/>
    <property type="molecule type" value="Genomic_DNA"/>
</dbReference>
<keyword evidence="1" id="KW-0067">ATP-binding</keyword>
<name>A0AAT9HP51_9ACTN</name>
<dbReference type="Pfam" id="PF08443">
    <property type="entry name" value="RimK"/>
    <property type="match status" value="1"/>
</dbReference>
<dbReference type="GO" id="GO:0009432">
    <property type="term" value="P:SOS response"/>
    <property type="evidence" value="ECO:0007669"/>
    <property type="project" value="TreeGrafter"/>
</dbReference>
<proteinExistence type="predicted"/>
<organism evidence="3">
    <name type="scientific">Streptomyces haneummycinicus</name>
    <dbReference type="NCBI Taxonomy" id="3074435"/>
    <lineage>
        <taxon>Bacteria</taxon>
        <taxon>Bacillati</taxon>
        <taxon>Actinomycetota</taxon>
        <taxon>Actinomycetes</taxon>
        <taxon>Kitasatosporales</taxon>
        <taxon>Streptomycetaceae</taxon>
        <taxon>Streptomyces</taxon>
    </lineage>
</organism>
<dbReference type="PANTHER" id="PTHR21621">
    <property type="entry name" value="RIBOSOMAL PROTEIN S6 MODIFICATION PROTEIN"/>
    <property type="match status" value="1"/>
</dbReference>
<dbReference type="Gene3D" id="3.30.470.20">
    <property type="entry name" value="ATP-grasp fold, B domain"/>
    <property type="match status" value="1"/>
</dbReference>
<accession>A0AAT9HP51</accession>
<dbReference type="GO" id="GO:0005524">
    <property type="term" value="F:ATP binding"/>
    <property type="evidence" value="ECO:0007669"/>
    <property type="project" value="UniProtKB-UniRule"/>
</dbReference>
<dbReference type="PANTHER" id="PTHR21621:SF0">
    <property type="entry name" value="BETA-CITRYLGLUTAMATE SYNTHASE B-RELATED"/>
    <property type="match status" value="1"/>
</dbReference>
<evidence type="ECO:0000259" key="2">
    <source>
        <dbReference type="PROSITE" id="PS50975"/>
    </source>
</evidence>
<dbReference type="SUPFAM" id="SSF56059">
    <property type="entry name" value="Glutathione synthetase ATP-binding domain-like"/>
    <property type="match status" value="1"/>
</dbReference>
<dbReference type="PROSITE" id="PS50975">
    <property type="entry name" value="ATP_GRASP"/>
    <property type="match status" value="1"/>
</dbReference>
<dbReference type="InterPro" id="IPR048936">
    <property type="entry name" value="MvdD-like_ATPgrasp"/>
</dbReference>
<dbReference type="GO" id="GO:0005737">
    <property type="term" value="C:cytoplasm"/>
    <property type="evidence" value="ECO:0007669"/>
    <property type="project" value="TreeGrafter"/>
</dbReference>
<keyword evidence="1" id="KW-0547">Nucleotide-binding</keyword>
<evidence type="ECO:0000256" key="1">
    <source>
        <dbReference type="PROSITE-ProRule" id="PRU00409"/>
    </source>
</evidence>
<dbReference type="GO" id="GO:0018169">
    <property type="term" value="F:ribosomal S6-glutamic acid ligase activity"/>
    <property type="evidence" value="ECO:0007669"/>
    <property type="project" value="TreeGrafter"/>
</dbReference>
<sequence>MILTVTLQDDLHALAVRNAARKRGCDDFRIVECDQLGGRPSLSWNSHADSPVTLLDSDGEGVNLEDVSLLWWRRVRASQKSSENIADAVERSLINNDCRGALTGILTSSFHGDWVSRPEATDRASDKLPQTLIAKEAGFRVPKTLVTQSRDEVVDFLHQVGRVIVKPVVGTSGPLMFTQYIDDPASLPAESFEACPAIYQEYIEGDEHIRLNCFGDRMYAALLKTDKLDWRADLTIPISIWPVPDEMGEKVITVLRRLGLRMGVIDVKLTPAGEPVWLEVNPQGQFLFLEPILKIPLADHFLDFLLSEKSSTVAGLR</sequence>
<protein>
    <recommendedName>
        <fullName evidence="2">ATP-grasp domain-containing protein</fullName>
    </recommendedName>
</protein>
<dbReference type="InterPro" id="IPR011761">
    <property type="entry name" value="ATP-grasp"/>
</dbReference>
<dbReference type="AlphaFoldDB" id="A0AAT9HP51"/>
<dbReference type="Pfam" id="PF21068">
    <property type="entry name" value="ATPgraspMvdD"/>
    <property type="match status" value="1"/>
</dbReference>
<reference evidence="3" key="2">
    <citation type="submission" date="2024-07" db="EMBL/GenBank/DDBJ databases">
        <title>Streptomyces haneummycinica sp. nov., a new antibiotic-producing actinobacterium isolated from marine sediment.</title>
        <authorList>
            <person name="Uemura M."/>
            <person name="Hamada M."/>
            <person name="Hirano S."/>
            <person name="Kobayashi K."/>
            <person name="Ohshiro T."/>
            <person name="Kobayashi T."/>
            <person name="Terahara T."/>
        </authorList>
    </citation>
    <scope>NUCLEOTIDE SEQUENCE</scope>
    <source>
        <strain evidence="3">KM77-8</strain>
    </source>
</reference>
<dbReference type="InterPro" id="IPR013651">
    <property type="entry name" value="ATP-grasp_RimK-type"/>
</dbReference>
<dbReference type="GO" id="GO:0046872">
    <property type="term" value="F:metal ion binding"/>
    <property type="evidence" value="ECO:0007669"/>
    <property type="project" value="InterPro"/>
</dbReference>
<gene>
    <name evidence="3" type="ORF">SHKM778_54920</name>
</gene>
<feature type="domain" description="ATP-grasp" evidence="2">
    <location>
        <begin position="131"/>
        <end position="306"/>
    </location>
</feature>